<reference evidence="2 3" key="1">
    <citation type="submission" date="2016-11" db="EMBL/GenBank/DDBJ databases">
        <authorList>
            <person name="Jaros S."/>
            <person name="Januszkiewicz K."/>
            <person name="Wedrychowicz H."/>
        </authorList>
    </citation>
    <scope>NUCLEOTIDE SEQUENCE [LARGE SCALE GENOMIC DNA]</scope>
    <source>
        <strain evidence="2 3">DSM 15970</strain>
    </source>
</reference>
<name>A0A1M6IR25_9FIRM</name>
<evidence type="ECO:0000313" key="2">
    <source>
        <dbReference type="EMBL" id="SHJ36838.1"/>
    </source>
</evidence>
<accession>A0A1M6IR25</accession>
<feature type="transmembrane region" description="Helical" evidence="1">
    <location>
        <begin position="24"/>
        <end position="43"/>
    </location>
</feature>
<proteinExistence type="predicted"/>
<keyword evidence="1" id="KW-0472">Membrane</keyword>
<dbReference type="AlphaFoldDB" id="A0A1M6IR25"/>
<sequence>MRDYNFFEVFESKKGVKLNPRSPFFIAAVIIAVCVVLSLGLVVRNWILTKNIDSATEELAKTKTSQEYILANELQNSMDAMTEYEKSADTTLEKFTSADIIGSQLMTDIFKGLPSNAVVIFFNLEGLDLKMTCDVPNRETAAELLLGLKQTELMQTVKLDTIETKQDNTGLVVRVYGVLKAGEAE</sequence>
<keyword evidence="1" id="KW-0812">Transmembrane</keyword>
<evidence type="ECO:0008006" key="4">
    <source>
        <dbReference type="Google" id="ProtNLM"/>
    </source>
</evidence>
<dbReference type="RefSeq" id="WP_073994115.1">
    <property type="nucleotide sequence ID" value="NZ_FQYT01000019.1"/>
</dbReference>
<evidence type="ECO:0000256" key="1">
    <source>
        <dbReference type="SAM" id="Phobius"/>
    </source>
</evidence>
<protein>
    <recommendedName>
        <fullName evidence="4">Tfp pilus assembly protein PilN</fullName>
    </recommendedName>
</protein>
<keyword evidence="1" id="KW-1133">Transmembrane helix</keyword>
<evidence type="ECO:0000313" key="3">
    <source>
        <dbReference type="Proteomes" id="UP000184342"/>
    </source>
</evidence>
<dbReference type="STRING" id="1122934.SAMN02745691_01827"/>
<dbReference type="EMBL" id="FQYT01000019">
    <property type="protein sequence ID" value="SHJ36838.1"/>
    <property type="molecule type" value="Genomic_DNA"/>
</dbReference>
<dbReference type="Proteomes" id="UP000184342">
    <property type="component" value="Unassembled WGS sequence"/>
</dbReference>
<gene>
    <name evidence="2" type="ORF">SAMN02745691_01827</name>
</gene>
<organism evidence="2 3">
    <name type="scientific">Parasporobacterium paucivorans DSM 15970</name>
    <dbReference type="NCBI Taxonomy" id="1122934"/>
    <lineage>
        <taxon>Bacteria</taxon>
        <taxon>Bacillati</taxon>
        <taxon>Bacillota</taxon>
        <taxon>Clostridia</taxon>
        <taxon>Lachnospirales</taxon>
        <taxon>Lachnospiraceae</taxon>
        <taxon>Parasporobacterium</taxon>
    </lineage>
</organism>
<keyword evidence="3" id="KW-1185">Reference proteome</keyword>